<reference evidence="4" key="1">
    <citation type="journal article" date="2019" name="Int. J. Syst. Evol. Microbiol.">
        <title>The Global Catalogue of Microorganisms (GCM) 10K type strain sequencing project: providing services to taxonomists for standard genome sequencing and annotation.</title>
        <authorList>
            <consortium name="The Broad Institute Genomics Platform"/>
            <consortium name="The Broad Institute Genome Sequencing Center for Infectious Disease"/>
            <person name="Wu L."/>
            <person name="Ma J."/>
        </authorList>
    </citation>
    <scope>NUCLEOTIDE SEQUENCE [LARGE SCALE GENOMIC DNA]</scope>
    <source>
        <strain evidence="4">NBRC 112502</strain>
    </source>
</reference>
<keyword evidence="4" id="KW-1185">Reference proteome</keyword>
<evidence type="ECO:0000256" key="1">
    <source>
        <dbReference type="ARBA" id="ARBA00022801"/>
    </source>
</evidence>
<keyword evidence="1" id="KW-0378">Hydrolase</keyword>
<dbReference type="Gene3D" id="3.40.50.1820">
    <property type="entry name" value="alpha/beta hydrolase"/>
    <property type="match status" value="1"/>
</dbReference>
<organism evidence="3 4">
    <name type="scientific">Acidocella aquatica</name>
    <dbReference type="NCBI Taxonomy" id="1922313"/>
    <lineage>
        <taxon>Bacteria</taxon>
        <taxon>Pseudomonadati</taxon>
        <taxon>Pseudomonadota</taxon>
        <taxon>Alphaproteobacteria</taxon>
        <taxon>Acetobacterales</taxon>
        <taxon>Acidocellaceae</taxon>
        <taxon>Acidocella</taxon>
    </lineage>
</organism>
<dbReference type="PANTHER" id="PTHR48081:SF8">
    <property type="entry name" value="ALPHA_BETA HYDROLASE FOLD-3 DOMAIN-CONTAINING PROTEIN-RELATED"/>
    <property type="match status" value="1"/>
</dbReference>
<evidence type="ECO:0000259" key="2">
    <source>
        <dbReference type="Pfam" id="PF07859"/>
    </source>
</evidence>
<dbReference type="InterPro" id="IPR050300">
    <property type="entry name" value="GDXG_lipolytic_enzyme"/>
</dbReference>
<dbReference type="SUPFAM" id="SSF53474">
    <property type="entry name" value="alpha/beta-Hydrolases"/>
    <property type="match status" value="1"/>
</dbReference>
<name>A0ABQ6A9B2_9PROT</name>
<dbReference type="InterPro" id="IPR013094">
    <property type="entry name" value="AB_hydrolase_3"/>
</dbReference>
<dbReference type="Proteomes" id="UP001156641">
    <property type="component" value="Unassembled WGS sequence"/>
</dbReference>
<dbReference type="PANTHER" id="PTHR48081">
    <property type="entry name" value="AB HYDROLASE SUPERFAMILY PROTEIN C4A8.06C"/>
    <property type="match status" value="1"/>
</dbReference>
<accession>A0ABQ6A9B2</accession>
<dbReference type="EMBL" id="BSOS01000106">
    <property type="protein sequence ID" value="GLR69054.1"/>
    <property type="molecule type" value="Genomic_DNA"/>
</dbReference>
<sequence>MVPAAHVEGVKLRRVDDAGAGLRIHVPDVRRSAGALLWIHGGGFLIGRPKQDDLFCAMTAKLVDIPVIAAGYRLAPRFPFPAALDDCYTAWLWLQENAASLGVDPHSVIIGDQSAGGALAASLVQRVCDAGGIGAKAQWLFCPALDDRTAARRELDGLEHFVWANRNNAFGWRSYVSTEPGTPIIPPYAAAARREDMHGLPAAWIGVGEIDLFHDEDLDYARRLREADVAVTMVTVPGAPHGFEAWAPKTEIACNFISGARQWLMETVQG</sequence>
<dbReference type="Pfam" id="PF07859">
    <property type="entry name" value="Abhydrolase_3"/>
    <property type="match status" value="1"/>
</dbReference>
<comment type="caution">
    <text evidence="3">The sequence shown here is derived from an EMBL/GenBank/DDBJ whole genome shotgun (WGS) entry which is preliminary data.</text>
</comment>
<gene>
    <name evidence="3" type="ORF">GCM10010909_37370</name>
</gene>
<evidence type="ECO:0000313" key="3">
    <source>
        <dbReference type="EMBL" id="GLR69054.1"/>
    </source>
</evidence>
<evidence type="ECO:0000313" key="4">
    <source>
        <dbReference type="Proteomes" id="UP001156641"/>
    </source>
</evidence>
<proteinExistence type="predicted"/>
<protein>
    <submittedName>
        <fullName evidence="3">Esterase</fullName>
    </submittedName>
</protein>
<feature type="domain" description="Alpha/beta hydrolase fold-3" evidence="2">
    <location>
        <begin position="36"/>
        <end position="244"/>
    </location>
</feature>
<dbReference type="InterPro" id="IPR029058">
    <property type="entry name" value="AB_hydrolase_fold"/>
</dbReference>